<accession>A0A839K0N9</accession>
<dbReference type="InterPro" id="IPR012925">
    <property type="entry name" value="TipAS_dom"/>
</dbReference>
<dbReference type="RefSeq" id="WP_228352946.1">
    <property type="nucleotide sequence ID" value="NZ_JACEGA010000001.1"/>
</dbReference>
<dbReference type="PANTHER" id="PTHR30204:SF90">
    <property type="entry name" value="HTH-TYPE TRANSCRIPTIONAL ACTIVATOR MTA"/>
    <property type="match status" value="1"/>
</dbReference>
<dbReference type="PROSITE" id="PS50937">
    <property type="entry name" value="HTH_MERR_2"/>
    <property type="match status" value="1"/>
</dbReference>
<comment type="caution">
    <text evidence="3">The sequence shown here is derived from an EMBL/GenBank/DDBJ whole genome shotgun (WGS) entry which is preliminary data.</text>
</comment>
<protein>
    <submittedName>
        <fullName evidence="3">MerR family transcriptional regulator</fullName>
    </submittedName>
</protein>
<dbReference type="CDD" id="cd01106">
    <property type="entry name" value="HTH_TipAL-Mta"/>
    <property type="match status" value="1"/>
</dbReference>
<evidence type="ECO:0000313" key="3">
    <source>
        <dbReference type="EMBL" id="MBB2183274.1"/>
    </source>
</evidence>
<dbReference type="GO" id="GO:0003700">
    <property type="term" value="F:DNA-binding transcription factor activity"/>
    <property type="evidence" value="ECO:0007669"/>
    <property type="project" value="InterPro"/>
</dbReference>
<gene>
    <name evidence="3" type="ORF">H0486_10320</name>
</gene>
<dbReference type="InterPro" id="IPR000551">
    <property type="entry name" value="MerR-type_HTH_dom"/>
</dbReference>
<sequence>MRTIKQVSDLSGISVRMLHYYDKIGLLKPSKITDSGYRLYDDEAIMLLQQIMFYRELDIPLKEVKEILYSSDYDRTRGLEKQKKLLIIKRDRLNDLIELIDETLKGGKEMSFKEFDMSEYYNALEEFKEEFSDIIINNLGGMDKYNELIEKCKSNEADIAKMAIKQYGSIEKYVEAMKKNFRSDIFTIAEQYDKFKKDLLKDGHPKLAELFQKLLSYLGNEPSSIEVQQIAEEIKGTIKRDYELFNMDEDNCYWNSVIQIYLVNSEWIDAVDQKYGKGASKFIGEALKENLGEAQPKLSLLYKKLTSDLGKDPSSIEIQNVVEDIVKETANQNEMLKIEVGDNYWGYMAEVYLSNTAFQHATDRNFGDGAAVYIGTALKHYVENKK</sequence>
<dbReference type="Proteomes" id="UP000574276">
    <property type="component" value="Unassembled WGS sequence"/>
</dbReference>
<dbReference type="Pfam" id="PF00376">
    <property type="entry name" value="MerR"/>
    <property type="match status" value="1"/>
</dbReference>
<dbReference type="InterPro" id="IPR047057">
    <property type="entry name" value="MerR_fam"/>
</dbReference>
<dbReference type="InterPro" id="IPR009061">
    <property type="entry name" value="DNA-bd_dom_put_sf"/>
</dbReference>
<reference evidence="3 4" key="1">
    <citation type="submission" date="2020-07" db="EMBL/GenBank/DDBJ databases">
        <title>Characterization and genome sequencing of isolate MD1, a novel member within the family Lachnospiraceae.</title>
        <authorList>
            <person name="Rettenmaier R."/>
            <person name="Di Bello L."/>
            <person name="Zinser C."/>
            <person name="Scheitz K."/>
            <person name="Liebl W."/>
            <person name="Zverlov V."/>
        </authorList>
    </citation>
    <scope>NUCLEOTIDE SEQUENCE [LARGE SCALE GENOMIC DNA]</scope>
    <source>
        <strain evidence="3 4">MD1</strain>
    </source>
</reference>
<evidence type="ECO:0000313" key="4">
    <source>
        <dbReference type="Proteomes" id="UP000574276"/>
    </source>
</evidence>
<evidence type="ECO:0000259" key="2">
    <source>
        <dbReference type="PROSITE" id="PS50937"/>
    </source>
</evidence>
<keyword evidence="4" id="KW-1185">Reference proteome</keyword>
<dbReference type="AlphaFoldDB" id="A0A839K0N9"/>
<dbReference type="Pfam" id="PF07739">
    <property type="entry name" value="TipAS"/>
    <property type="match status" value="1"/>
</dbReference>
<dbReference type="EMBL" id="JACEGA010000001">
    <property type="protein sequence ID" value="MBB2183274.1"/>
    <property type="molecule type" value="Genomic_DNA"/>
</dbReference>
<evidence type="ECO:0000256" key="1">
    <source>
        <dbReference type="ARBA" id="ARBA00023125"/>
    </source>
</evidence>
<proteinExistence type="predicted"/>
<keyword evidence="1" id="KW-0238">DNA-binding</keyword>
<organism evidence="3 4">
    <name type="scientific">Variimorphobacter saccharofermentans</name>
    <dbReference type="NCBI Taxonomy" id="2755051"/>
    <lineage>
        <taxon>Bacteria</taxon>
        <taxon>Bacillati</taxon>
        <taxon>Bacillota</taxon>
        <taxon>Clostridia</taxon>
        <taxon>Lachnospirales</taxon>
        <taxon>Lachnospiraceae</taxon>
        <taxon>Variimorphobacter</taxon>
    </lineage>
</organism>
<dbReference type="SUPFAM" id="SSF46955">
    <property type="entry name" value="Putative DNA-binding domain"/>
    <property type="match status" value="1"/>
</dbReference>
<feature type="domain" description="HTH merR-type" evidence="2">
    <location>
        <begin position="1"/>
        <end position="70"/>
    </location>
</feature>
<name>A0A839K0N9_9FIRM</name>
<dbReference type="Gene3D" id="1.10.1660.10">
    <property type="match status" value="1"/>
</dbReference>
<dbReference type="GO" id="GO:0003677">
    <property type="term" value="F:DNA binding"/>
    <property type="evidence" value="ECO:0007669"/>
    <property type="project" value="UniProtKB-KW"/>
</dbReference>
<dbReference type="PANTHER" id="PTHR30204">
    <property type="entry name" value="REDOX-CYCLING DRUG-SENSING TRANSCRIPTIONAL ACTIVATOR SOXR"/>
    <property type="match status" value="1"/>
</dbReference>
<dbReference type="SMART" id="SM00422">
    <property type="entry name" value="HTH_MERR"/>
    <property type="match status" value="1"/>
</dbReference>